<accession>A0A1I7T5Q3</accession>
<proteinExistence type="predicted"/>
<organism evidence="1 2">
    <name type="scientific">Caenorhabditis tropicalis</name>
    <dbReference type="NCBI Taxonomy" id="1561998"/>
    <lineage>
        <taxon>Eukaryota</taxon>
        <taxon>Metazoa</taxon>
        <taxon>Ecdysozoa</taxon>
        <taxon>Nematoda</taxon>
        <taxon>Chromadorea</taxon>
        <taxon>Rhabditida</taxon>
        <taxon>Rhabditina</taxon>
        <taxon>Rhabditomorpha</taxon>
        <taxon>Rhabditoidea</taxon>
        <taxon>Rhabditidae</taxon>
        <taxon>Peloderinae</taxon>
        <taxon>Caenorhabditis</taxon>
    </lineage>
</organism>
<name>A0A1I7T5Q3_9PELO</name>
<evidence type="ECO:0000313" key="2">
    <source>
        <dbReference type="WBParaSite" id="Csp11.Scaffold515.g2650.t1"/>
    </source>
</evidence>
<keyword evidence="1" id="KW-1185">Reference proteome</keyword>
<protein>
    <submittedName>
        <fullName evidence="2">Uncharacterized protein</fullName>
    </submittedName>
</protein>
<sequence>MSSEVDVRYIVENELEVSRHWCRVWKTQMTNAYYYLQSSGAVVEQIREEFEHHSSLYSIIMQEEDLHEIKRATVCMNIFTDNLFNRFNNIISENLATRLNNIRF</sequence>
<evidence type="ECO:0000313" key="1">
    <source>
        <dbReference type="Proteomes" id="UP000095282"/>
    </source>
</evidence>
<dbReference type="WBParaSite" id="Csp11.Scaffold515.g2650.t1">
    <property type="protein sequence ID" value="Csp11.Scaffold515.g2650.t1"/>
    <property type="gene ID" value="Csp11.Scaffold515.g2650"/>
</dbReference>
<dbReference type="AlphaFoldDB" id="A0A1I7T5Q3"/>
<reference evidence="2" key="1">
    <citation type="submission" date="2016-11" db="UniProtKB">
        <authorList>
            <consortium name="WormBaseParasite"/>
        </authorList>
    </citation>
    <scope>IDENTIFICATION</scope>
</reference>
<dbReference type="Proteomes" id="UP000095282">
    <property type="component" value="Unplaced"/>
</dbReference>
<dbReference type="eggNOG" id="ENOG502TJ9J">
    <property type="taxonomic scope" value="Eukaryota"/>
</dbReference>